<evidence type="ECO:0000256" key="2">
    <source>
        <dbReference type="ARBA" id="ARBA00023277"/>
    </source>
</evidence>
<evidence type="ECO:0000259" key="3">
    <source>
        <dbReference type="Pfam" id="PF01370"/>
    </source>
</evidence>
<sequence length="331" mass="36624">MESLLRKRSISNKIKILITGGNGFLGQQLAKALLEPRIDLRFDELILVDIQKPVSPVKDDRVRCLVFDLTRADAIKELFQTNIDIVFHLAAVVSGHAERDMDLGFKVNVELTHNLLEVIRHQNRPQTRLVFASSCAVYGWPQPMDQDIDEKTAVLAQSSYGNQKAMSELLIADYTRKGFIDGRVLRLPTVSVRSGSANQAVTSFASGIIREPLSGRVAICPVARDLKIWITSPETVVKNFIHAAILPANALGAHRNVNLPGITVTVDQMVKSLAQIAGQETAELIRFEYDKHIDTIVSSLPVSFDVNRALGLGFSMDSDVNHIIQSYIDSE</sequence>
<accession>A0A7R9MQW9</accession>
<evidence type="ECO:0000313" key="5">
    <source>
        <dbReference type="Proteomes" id="UP000728032"/>
    </source>
</evidence>
<dbReference type="NCBIfam" id="NF043036">
    <property type="entry name" value="ErythonDh"/>
    <property type="match status" value="1"/>
</dbReference>
<name>A0A7R9MQW9_9ACAR</name>
<feature type="non-terminal residue" evidence="4">
    <location>
        <position position="331"/>
    </location>
</feature>
<organism evidence="4">
    <name type="scientific">Oppiella nova</name>
    <dbReference type="NCBI Taxonomy" id="334625"/>
    <lineage>
        <taxon>Eukaryota</taxon>
        <taxon>Metazoa</taxon>
        <taxon>Ecdysozoa</taxon>
        <taxon>Arthropoda</taxon>
        <taxon>Chelicerata</taxon>
        <taxon>Arachnida</taxon>
        <taxon>Acari</taxon>
        <taxon>Acariformes</taxon>
        <taxon>Sarcoptiformes</taxon>
        <taxon>Oribatida</taxon>
        <taxon>Brachypylina</taxon>
        <taxon>Oppioidea</taxon>
        <taxon>Oppiidae</taxon>
        <taxon>Oppiella</taxon>
    </lineage>
</organism>
<feature type="domain" description="NAD-dependent epimerase/dehydratase" evidence="3">
    <location>
        <begin position="16"/>
        <end position="225"/>
    </location>
</feature>
<reference evidence="4" key="1">
    <citation type="submission" date="2020-11" db="EMBL/GenBank/DDBJ databases">
        <authorList>
            <person name="Tran Van P."/>
        </authorList>
    </citation>
    <scope>NUCLEOTIDE SEQUENCE</scope>
</reference>
<keyword evidence="5" id="KW-1185">Reference proteome</keyword>
<dbReference type="Gene3D" id="3.90.25.10">
    <property type="entry name" value="UDP-galactose 4-epimerase, domain 1"/>
    <property type="match status" value="1"/>
</dbReference>
<dbReference type="EMBL" id="CAJPVJ010037258">
    <property type="protein sequence ID" value="CAG2181410.1"/>
    <property type="molecule type" value="Genomic_DNA"/>
</dbReference>
<dbReference type="EMBL" id="OC952083">
    <property type="protein sequence ID" value="CAD7664273.1"/>
    <property type="molecule type" value="Genomic_DNA"/>
</dbReference>
<dbReference type="GO" id="GO:0016491">
    <property type="term" value="F:oxidoreductase activity"/>
    <property type="evidence" value="ECO:0007669"/>
    <property type="project" value="InterPro"/>
</dbReference>
<dbReference type="PANTHER" id="PTHR43103">
    <property type="entry name" value="NUCLEOSIDE-DIPHOSPHATE-SUGAR EPIMERASE"/>
    <property type="match status" value="1"/>
</dbReference>
<dbReference type="Proteomes" id="UP000728032">
    <property type="component" value="Unassembled WGS sequence"/>
</dbReference>
<protein>
    <recommendedName>
        <fullName evidence="3">NAD-dependent epimerase/dehydratase domain-containing protein</fullName>
    </recommendedName>
</protein>
<keyword evidence="1" id="KW-0521">NADP</keyword>
<dbReference type="InterPro" id="IPR050005">
    <property type="entry name" value="DenD"/>
</dbReference>
<dbReference type="PANTHER" id="PTHR43103:SF3">
    <property type="entry name" value="ADP-L-GLYCERO-D-MANNO-HEPTOSE-6-EPIMERASE"/>
    <property type="match status" value="1"/>
</dbReference>
<dbReference type="CDD" id="cd05238">
    <property type="entry name" value="Gne_like_SDR_e"/>
    <property type="match status" value="1"/>
</dbReference>
<dbReference type="OrthoDB" id="16464at2759"/>
<proteinExistence type="predicted"/>
<dbReference type="SUPFAM" id="SSF51735">
    <property type="entry name" value="NAD(P)-binding Rossmann-fold domains"/>
    <property type="match status" value="1"/>
</dbReference>
<evidence type="ECO:0000313" key="4">
    <source>
        <dbReference type="EMBL" id="CAD7664273.1"/>
    </source>
</evidence>
<dbReference type="Pfam" id="PF01370">
    <property type="entry name" value="Epimerase"/>
    <property type="match status" value="1"/>
</dbReference>
<evidence type="ECO:0000256" key="1">
    <source>
        <dbReference type="ARBA" id="ARBA00022857"/>
    </source>
</evidence>
<keyword evidence="2" id="KW-0119">Carbohydrate metabolism</keyword>
<dbReference type="AlphaFoldDB" id="A0A7R9MQW9"/>
<dbReference type="Gene3D" id="3.40.50.720">
    <property type="entry name" value="NAD(P)-binding Rossmann-like Domain"/>
    <property type="match status" value="1"/>
</dbReference>
<gene>
    <name evidence="4" type="ORF">ONB1V03_LOCUS20831</name>
</gene>
<dbReference type="InterPro" id="IPR036291">
    <property type="entry name" value="NAD(P)-bd_dom_sf"/>
</dbReference>
<dbReference type="InterPro" id="IPR001509">
    <property type="entry name" value="Epimerase_deHydtase"/>
</dbReference>